<feature type="repeat" description="PPR" evidence="2">
    <location>
        <begin position="471"/>
        <end position="505"/>
    </location>
</feature>
<dbReference type="PANTHER" id="PTHR47930">
    <property type="entry name" value="YALI0C12947P"/>
    <property type="match status" value="1"/>
</dbReference>
<reference evidence="3" key="1">
    <citation type="submission" date="2019-10" db="EMBL/GenBank/DDBJ databases">
        <authorList>
            <person name="Zhang R."/>
            <person name="Pan Y."/>
            <person name="Wang J."/>
            <person name="Ma R."/>
            <person name="Yu S."/>
        </authorList>
    </citation>
    <scope>NUCLEOTIDE SEQUENCE</scope>
    <source>
        <strain evidence="3">LA-IB0</strain>
        <tissue evidence="3">Leaf</tissue>
    </source>
</reference>
<dbReference type="InterPro" id="IPR011990">
    <property type="entry name" value="TPR-like_helical_dom_sf"/>
</dbReference>
<proteinExistence type="predicted"/>
<evidence type="ECO:0000313" key="3">
    <source>
        <dbReference type="EMBL" id="KAG8386762.1"/>
    </source>
</evidence>
<accession>A0AAV6Y3C1</accession>
<evidence type="ECO:0000313" key="4">
    <source>
        <dbReference type="Proteomes" id="UP000826271"/>
    </source>
</evidence>
<dbReference type="Gene3D" id="1.25.40.10">
    <property type="entry name" value="Tetratricopeptide repeat domain"/>
    <property type="match status" value="2"/>
</dbReference>
<comment type="caution">
    <text evidence="3">The sequence shown here is derived from an EMBL/GenBank/DDBJ whole genome shotgun (WGS) entry which is preliminary data.</text>
</comment>
<dbReference type="EMBL" id="WHWC01000003">
    <property type="protein sequence ID" value="KAG8386762.1"/>
    <property type="molecule type" value="Genomic_DNA"/>
</dbReference>
<evidence type="ECO:0000256" key="1">
    <source>
        <dbReference type="ARBA" id="ARBA00022737"/>
    </source>
</evidence>
<dbReference type="PROSITE" id="PS51375">
    <property type="entry name" value="PPR"/>
    <property type="match status" value="1"/>
</dbReference>
<dbReference type="AlphaFoldDB" id="A0AAV6Y3C1"/>
<keyword evidence="4" id="KW-1185">Reference proteome</keyword>
<gene>
    <name evidence="3" type="ORF">BUALT_Bualt03G0182700</name>
</gene>
<evidence type="ECO:0008006" key="5">
    <source>
        <dbReference type="Google" id="ProtNLM"/>
    </source>
</evidence>
<sequence>MVNSAGGTSCGDCCFEISSNGMFCSVSKVWSTEMAASASSKEGHGGGLSDLLIGNHCLILWMESSLCYLFSFPASNCNTVTGLSNGIAFASRSHSDSKRPHHKKLQLPKNLLYRRRTNLPPDFYPPLLHVEEPIPCETPPSGDSESETIQFDYDDDDGNVVWESDEIESISSLFQLRISQKPGKLIRERPLPLPLPHKIRPLGLPIPKKLNRTHFAPSSRLPVSNQIYKNPTFLISLAREIRSLPPEGNVSTVLNKWSRFLRKGSLSLTVRELGHMGLPERALHVFCWVQNQPHLFPDDRILASTVEVLARAHELKMPFDLDKFISLASRNVYEAMVRGFIKGGNLRLAWKLLTAASEGKRMLDPSVYAKLILELGKNPDKRMLVLPLLEELAKRDDLKLFQQDCTAVMKVCIRMGKFDIVEALYDWFRKSGSVPSVVMYTTLIHSRYLESKYRDAMAVVWEMEASNCVLDLPAYRVMIKLFVALNDISKTARYFSKLKESGFVPTYGIYREVIGIYIASGRLAKCREICREAEMAGFKLDELTRTYLSHLEK</sequence>
<organism evidence="3 4">
    <name type="scientific">Buddleja alternifolia</name>
    <dbReference type="NCBI Taxonomy" id="168488"/>
    <lineage>
        <taxon>Eukaryota</taxon>
        <taxon>Viridiplantae</taxon>
        <taxon>Streptophyta</taxon>
        <taxon>Embryophyta</taxon>
        <taxon>Tracheophyta</taxon>
        <taxon>Spermatophyta</taxon>
        <taxon>Magnoliopsida</taxon>
        <taxon>eudicotyledons</taxon>
        <taxon>Gunneridae</taxon>
        <taxon>Pentapetalae</taxon>
        <taxon>asterids</taxon>
        <taxon>lamiids</taxon>
        <taxon>Lamiales</taxon>
        <taxon>Scrophulariaceae</taxon>
        <taxon>Buddlejeae</taxon>
        <taxon>Buddleja</taxon>
    </lineage>
</organism>
<dbReference type="InterPro" id="IPR002885">
    <property type="entry name" value="PPR_rpt"/>
</dbReference>
<dbReference type="Pfam" id="PF13812">
    <property type="entry name" value="PPR_3"/>
    <property type="match status" value="1"/>
</dbReference>
<name>A0AAV6Y3C1_9LAMI</name>
<dbReference type="PANTHER" id="PTHR47930:SF2">
    <property type="entry name" value="PENTATRICOPEPTIDE REPEAT PROTEIN (AFU_ORTHOLOGUE AFUA_8G04250)"/>
    <property type="match status" value="1"/>
</dbReference>
<dbReference type="Proteomes" id="UP000826271">
    <property type="component" value="Unassembled WGS sequence"/>
</dbReference>
<keyword evidence="1" id="KW-0677">Repeat</keyword>
<evidence type="ECO:0000256" key="2">
    <source>
        <dbReference type="PROSITE-ProRule" id="PRU00708"/>
    </source>
</evidence>
<protein>
    <recommendedName>
        <fullName evidence="5">Pentatricopeptide repeat-containing protein</fullName>
    </recommendedName>
</protein>